<dbReference type="Proteomes" id="UP000230069">
    <property type="component" value="Unassembled WGS sequence"/>
</dbReference>
<name>A0A2G5D911_AQUCA</name>
<dbReference type="AlphaFoldDB" id="A0A2G5D911"/>
<dbReference type="GO" id="GO:0005829">
    <property type="term" value="C:cytosol"/>
    <property type="evidence" value="ECO:0007669"/>
    <property type="project" value="TreeGrafter"/>
</dbReference>
<dbReference type="PANTHER" id="PTHR12510">
    <property type="entry name" value="TROPONIN C-AKIN-1 PROTEIN"/>
    <property type="match status" value="1"/>
</dbReference>
<dbReference type="Pfam" id="PF06094">
    <property type="entry name" value="GGACT"/>
    <property type="match status" value="1"/>
</dbReference>
<dbReference type="OrthoDB" id="113620at2759"/>
<accession>A0A2G5D911</accession>
<evidence type="ECO:0000259" key="5">
    <source>
        <dbReference type="Pfam" id="PF06094"/>
    </source>
</evidence>
<dbReference type="PANTHER" id="PTHR12510:SF4">
    <property type="entry name" value="GAMMA-GLUTAMYLAMINECYCLOTRANSFERASE"/>
    <property type="match status" value="1"/>
</dbReference>
<dbReference type="InterPro" id="IPR036568">
    <property type="entry name" value="GGCT-like_sf"/>
</dbReference>
<dbReference type="InterPro" id="IPR013024">
    <property type="entry name" value="GGCT-like"/>
</dbReference>
<gene>
    <name evidence="6" type="ORF">AQUCO_02600429v1</name>
</gene>
<evidence type="ECO:0000256" key="4">
    <source>
        <dbReference type="RuleBase" id="RU367036"/>
    </source>
</evidence>
<dbReference type="SUPFAM" id="SSF110857">
    <property type="entry name" value="Gamma-glutamyl cyclotransferase-like"/>
    <property type="match status" value="1"/>
</dbReference>
<dbReference type="InterPro" id="IPR039126">
    <property type="entry name" value="GGACT"/>
</dbReference>
<dbReference type="InterPro" id="IPR009288">
    <property type="entry name" value="AIG2-like_dom"/>
</dbReference>
<dbReference type="FunCoup" id="A0A2G5D911">
    <property type="interactions" value="199"/>
</dbReference>
<reference evidence="6 7" key="1">
    <citation type="submission" date="2017-09" db="EMBL/GenBank/DDBJ databases">
        <title>WGS assembly of Aquilegia coerulea Goldsmith.</title>
        <authorList>
            <person name="Hodges S."/>
            <person name="Kramer E."/>
            <person name="Nordborg M."/>
            <person name="Tomkins J."/>
            <person name="Borevitz J."/>
            <person name="Derieg N."/>
            <person name="Yan J."/>
            <person name="Mihaltcheva S."/>
            <person name="Hayes R.D."/>
            <person name="Rokhsar D."/>
        </authorList>
    </citation>
    <scope>NUCLEOTIDE SEQUENCE [LARGE SCALE GENOMIC DNA]</scope>
    <source>
        <strain evidence="7">cv. Goldsmith</strain>
    </source>
</reference>
<dbReference type="EMBL" id="KZ305043">
    <property type="protein sequence ID" value="PIA39972.1"/>
    <property type="molecule type" value="Genomic_DNA"/>
</dbReference>
<evidence type="ECO:0000256" key="2">
    <source>
        <dbReference type="ARBA" id="ARBA00008861"/>
    </source>
</evidence>
<evidence type="ECO:0000313" key="7">
    <source>
        <dbReference type="Proteomes" id="UP000230069"/>
    </source>
</evidence>
<dbReference type="GO" id="GO:0061929">
    <property type="term" value="F:gamma-glutamylaminecyclotransferase activity"/>
    <property type="evidence" value="ECO:0007669"/>
    <property type="project" value="InterPro"/>
</dbReference>
<evidence type="ECO:0000256" key="1">
    <source>
        <dbReference type="ARBA" id="ARBA00002782"/>
    </source>
</evidence>
<organism evidence="6 7">
    <name type="scientific">Aquilegia coerulea</name>
    <name type="common">Rocky mountain columbine</name>
    <dbReference type="NCBI Taxonomy" id="218851"/>
    <lineage>
        <taxon>Eukaryota</taxon>
        <taxon>Viridiplantae</taxon>
        <taxon>Streptophyta</taxon>
        <taxon>Embryophyta</taxon>
        <taxon>Tracheophyta</taxon>
        <taxon>Spermatophyta</taxon>
        <taxon>Magnoliopsida</taxon>
        <taxon>Ranunculales</taxon>
        <taxon>Ranunculaceae</taxon>
        <taxon>Thalictroideae</taxon>
        <taxon>Aquilegia</taxon>
    </lineage>
</organism>
<dbReference type="CDD" id="cd06661">
    <property type="entry name" value="GGCT_like"/>
    <property type="match status" value="1"/>
</dbReference>
<feature type="active site" description="Proton acceptor" evidence="3">
    <location>
        <position position="91"/>
    </location>
</feature>
<comment type="function">
    <text evidence="1">Putative gamma-glutamylcyclotransferase.</text>
</comment>
<dbReference type="Gene3D" id="3.10.490.10">
    <property type="entry name" value="Gamma-glutamyl cyclotransferase-like"/>
    <property type="match status" value="1"/>
</dbReference>
<comment type="similarity">
    <text evidence="2 4">Belongs to the gamma-glutamylcyclotransferase family.</text>
</comment>
<dbReference type="STRING" id="218851.A0A2G5D911"/>
<protein>
    <recommendedName>
        <fullName evidence="4">Gamma-glutamylcyclotransferase family protein</fullName>
    </recommendedName>
</protein>
<sequence>MGIEEEGEERAVIFTYGTLKHGFSNHVLMQDLISTNDAVYLGVYRTVEKYPLVCGPYRVPFLLNFPGVGDRIWGELYAVSRIGLDRMDELEGITRNHYERLPVEVVRGTENVKVMKAEAYYGHRSFAEEMWKKNGEKGFCEYNQEEAKGYIKRKDRPVDVSFVDQIRLFVSSSSD</sequence>
<proteinExistence type="inferred from homology"/>
<feature type="domain" description="Gamma-glutamylcyclotransferase AIG2-like" evidence="5">
    <location>
        <begin position="13"/>
        <end position="124"/>
    </location>
</feature>
<keyword evidence="7" id="KW-1185">Reference proteome</keyword>
<dbReference type="InParanoid" id="A0A2G5D911"/>
<dbReference type="FunFam" id="3.10.490.10:FF:000009">
    <property type="entry name" value="Putative gamma-glutamylcyclotransferase"/>
    <property type="match status" value="1"/>
</dbReference>
<evidence type="ECO:0000313" key="6">
    <source>
        <dbReference type="EMBL" id="PIA39972.1"/>
    </source>
</evidence>
<evidence type="ECO:0000256" key="3">
    <source>
        <dbReference type="PIRSR" id="PIRSR639126-1"/>
    </source>
</evidence>